<dbReference type="InterPro" id="IPR050463">
    <property type="entry name" value="Gfo/Idh/MocA_oxidrdct_glycsds"/>
</dbReference>
<keyword evidence="6" id="KW-1185">Reference proteome</keyword>
<feature type="chain" id="PRO_5022909011" evidence="2">
    <location>
        <begin position="31"/>
        <end position="439"/>
    </location>
</feature>
<gene>
    <name evidence="5" type="ORF">F0L74_25335</name>
</gene>
<evidence type="ECO:0000256" key="1">
    <source>
        <dbReference type="ARBA" id="ARBA00023002"/>
    </source>
</evidence>
<name>A0A5B2VLY9_9BACT</name>
<reference evidence="5 6" key="2">
    <citation type="submission" date="2019-09" db="EMBL/GenBank/DDBJ databases">
        <authorList>
            <person name="Jin C."/>
        </authorList>
    </citation>
    <scope>NUCLEOTIDE SEQUENCE [LARGE SCALE GENOMIC DNA]</scope>
    <source>
        <strain evidence="5 6">BN140078</strain>
    </source>
</reference>
<protein>
    <submittedName>
        <fullName evidence="5">Gfo/Idh/MocA family oxidoreductase</fullName>
    </submittedName>
</protein>
<dbReference type="RefSeq" id="WP_149840705.1">
    <property type="nucleotide sequence ID" value="NZ_VUOC01000004.1"/>
</dbReference>
<evidence type="ECO:0000313" key="5">
    <source>
        <dbReference type="EMBL" id="KAA2239526.1"/>
    </source>
</evidence>
<keyword evidence="2" id="KW-0732">Signal</keyword>
<dbReference type="GO" id="GO:0016491">
    <property type="term" value="F:oxidoreductase activity"/>
    <property type="evidence" value="ECO:0007669"/>
    <property type="project" value="UniProtKB-KW"/>
</dbReference>
<dbReference type="Pfam" id="PF19051">
    <property type="entry name" value="GFO_IDH_MocA_C2"/>
    <property type="match status" value="1"/>
</dbReference>
<feature type="domain" description="Gfo/Idh/MocA-like oxidoreductase N-terminal" evidence="3">
    <location>
        <begin position="41"/>
        <end position="163"/>
    </location>
</feature>
<dbReference type="EMBL" id="VUOC01000004">
    <property type="protein sequence ID" value="KAA2239526.1"/>
    <property type="molecule type" value="Genomic_DNA"/>
</dbReference>
<evidence type="ECO:0000256" key="2">
    <source>
        <dbReference type="SAM" id="SignalP"/>
    </source>
</evidence>
<dbReference type="AlphaFoldDB" id="A0A5B2VLY9"/>
<dbReference type="Gene3D" id="3.40.50.720">
    <property type="entry name" value="NAD(P)-binding Rossmann-like Domain"/>
    <property type="match status" value="1"/>
</dbReference>
<dbReference type="InterPro" id="IPR000683">
    <property type="entry name" value="Gfo/Idh/MocA-like_OxRdtase_N"/>
</dbReference>
<organism evidence="5 6">
    <name type="scientific">Chitinophaga agrisoli</name>
    <dbReference type="NCBI Taxonomy" id="2607653"/>
    <lineage>
        <taxon>Bacteria</taxon>
        <taxon>Pseudomonadati</taxon>
        <taxon>Bacteroidota</taxon>
        <taxon>Chitinophagia</taxon>
        <taxon>Chitinophagales</taxon>
        <taxon>Chitinophagaceae</taxon>
        <taxon>Chitinophaga</taxon>
    </lineage>
</organism>
<dbReference type="Gene3D" id="3.30.360.10">
    <property type="entry name" value="Dihydrodipicolinate Reductase, domain 2"/>
    <property type="match status" value="1"/>
</dbReference>
<dbReference type="InterPro" id="IPR036291">
    <property type="entry name" value="NAD(P)-bd_dom_sf"/>
</dbReference>
<feature type="signal peptide" evidence="2">
    <location>
        <begin position="1"/>
        <end position="30"/>
    </location>
</feature>
<dbReference type="InterPro" id="IPR043906">
    <property type="entry name" value="Gfo/Idh/MocA_OxRdtase_bact_C"/>
</dbReference>
<sequence>MPFSRRDFIITGSKAAAVAGLTHLAPGALAAAQTAADDKINIALIGCRNMGFGDLQNALKLPGITCGALCDVDQDILDKRTAEVEKIQGKRPLQYKDYRKLLENKDIDAVIIGTPDHWHCLPFVEACQAGKHIYVEKPLANSIAECDLMVKAARKHQRIVQVGQQQRSGTIWKNAMDRIKAGDIGQLRKVNIWANFNYGIGQPKMPDEPVPAGVDYDRWLGPAPARSFNRTRFHGNWRMFWDYGGGLMTDWGVHLLDMALWAKDTRDLPLSVVAAGGNFSYPDHAHETFDTMQVTYQLKDQIISWENTAGVQNGPYGLSYGLAFIGNDATMVINREQMEIFPEIVDNKPKVPAVPKQTGTDSHDLHMKDFIDCIRTGKEPVCPVETGRLAAVYAHMGNIALRTGSTLTWNNNEHRFNNNTAANALITPSYRAPWKLPAL</sequence>
<keyword evidence="1" id="KW-0560">Oxidoreductase</keyword>
<dbReference type="GO" id="GO:0000166">
    <property type="term" value="F:nucleotide binding"/>
    <property type="evidence" value="ECO:0007669"/>
    <property type="project" value="InterPro"/>
</dbReference>
<evidence type="ECO:0000259" key="3">
    <source>
        <dbReference type="Pfam" id="PF01408"/>
    </source>
</evidence>
<dbReference type="Proteomes" id="UP000324611">
    <property type="component" value="Unassembled WGS sequence"/>
</dbReference>
<evidence type="ECO:0000259" key="4">
    <source>
        <dbReference type="Pfam" id="PF19051"/>
    </source>
</evidence>
<comment type="caution">
    <text evidence="5">The sequence shown here is derived from an EMBL/GenBank/DDBJ whole genome shotgun (WGS) entry which is preliminary data.</text>
</comment>
<proteinExistence type="predicted"/>
<evidence type="ECO:0000313" key="6">
    <source>
        <dbReference type="Proteomes" id="UP000324611"/>
    </source>
</evidence>
<dbReference type="SUPFAM" id="SSF51735">
    <property type="entry name" value="NAD(P)-binding Rossmann-fold domains"/>
    <property type="match status" value="1"/>
</dbReference>
<feature type="domain" description="Gfo/Idh/MocA-like oxidoreductase bacterial type C-terminal" evidence="4">
    <location>
        <begin position="198"/>
        <end position="435"/>
    </location>
</feature>
<dbReference type="Pfam" id="PF01408">
    <property type="entry name" value="GFO_IDH_MocA"/>
    <property type="match status" value="1"/>
</dbReference>
<accession>A0A5B2VLY9</accession>
<reference evidence="5 6" key="1">
    <citation type="submission" date="2019-09" db="EMBL/GenBank/DDBJ databases">
        <title>Chitinophaga ginsengihumi sp. nov., isolated from soil of ginseng rhizosphere.</title>
        <authorList>
            <person name="Lee J."/>
        </authorList>
    </citation>
    <scope>NUCLEOTIDE SEQUENCE [LARGE SCALE GENOMIC DNA]</scope>
    <source>
        <strain evidence="5 6">BN140078</strain>
    </source>
</reference>
<dbReference type="PANTHER" id="PTHR43818">
    <property type="entry name" value="BCDNA.GH03377"/>
    <property type="match status" value="1"/>
</dbReference>
<dbReference type="PANTHER" id="PTHR43818:SF11">
    <property type="entry name" value="BCDNA.GH03377"/>
    <property type="match status" value="1"/>
</dbReference>
<dbReference type="PROSITE" id="PS51318">
    <property type="entry name" value="TAT"/>
    <property type="match status" value="1"/>
</dbReference>
<dbReference type="SUPFAM" id="SSF55347">
    <property type="entry name" value="Glyceraldehyde-3-phosphate dehydrogenase-like, C-terminal domain"/>
    <property type="match status" value="1"/>
</dbReference>
<dbReference type="InterPro" id="IPR006311">
    <property type="entry name" value="TAT_signal"/>
</dbReference>